<keyword evidence="7" id="KW-0436">Ligase</keyword>
<feature type="region of interest" description="Disordered" evidence="5">
    <location>
        <begin position="87"/>
        <end position="119"/>
    </location>
</feature>
<dbReference type="Pfam" id="PF02891">
    <property type="entry name" value="zf-MIZ"/>
    <property type="match status" value="1"/>
</dbReference>
<dbReference type="InterPro" id="IPR004181">
    <property type="entry name" value="Znf_MIZ"/>
</dbReference>
<dbReference type="EMBL" id="LXFE01003012">
    <property type="protein sequence ID" value="OLL22623.1"/>
    <property type="molecule type" value="Genomic_DNA"/>
</dbReference>
<keyword evidence="2 4" id="KW-0863">Zinc-finger</keyword>
<name>A0A1U7LJ51_NEOID</name>
<dbReference type="STRING" id="1198029.A0A1U7LJ51"/>
<comment type="caution">
    <text evidence="7">The sequence shown here is derived from an EMBL/GenBank/DDBJ whole genome shotgun (WGS) entry which is preliminary data.</text>
</comment>
<evidence type="ECO:0000259" key="6">
    <source>
        <dbReference type="PROSITE" id="PS51044"/>
    </source>
</evidence>
<dbReference type="Gene3D" id="3.30.40.10">
    <property type="entry name" value="Zinc/RING finger domain, C3HC4 (zinc finger)"/>
    <property type="match status" value="1"/>
</dbReference>
<sequence>MHSLLPAVSYNAGADRDYYHQTYSDQYAGQVPNAPPGIYGTEHRPAVDKPSQNTISRIQQPAPMMHSQQLPSCTIQRPCRLRILPQHPNSVTLPDRPPIEPRSGCLADKNPFSSEPATASELAIPPSNRLVEVARPSYPSPISDTASSSSVGKSSLVVSPPFSTDWQYLTRMIRVPVWSTMELFALYEGLLSQILVYPPVFNHLLLDFISRVVRQLAQNDWHQQACPLLVKAVDRTWNSPAQSAVVHRLYRQFHPFAVDPSSQIPERGQRATRFRRSSESRSPNLQMRWQPYARPAPQQASTHSPQAQLHQHFAKSTVQPPASPATLPQCIFMQNSISAPNFPTCVVDPPVELGKRKCVDCPTKYRKVEPLYIRSLGFALNPTALSLAQPSVYHFDFQNRHVRGKKVQYGLLLAAKTPEGTTLPGRSELTFARINGRPVPDCLSCGIMPYVKEGTNKLDLAILDKINSYEIAVKVYVVESSLEIQKYASDNRVSTHNSLAYIFKSSTCKGTAPAEIDVSLLDPSTQSRIQLPVRSLQCSHPECFDFTSFMSQKNQDCPLCKRRISFSELAVDELLQKLLQSIPLQTSKITLQSNGNVHFINSEPPI</sequence>
<feature type="compositionally biased region" description="Polar residues" evidence="5">
    <location>
        <begin position="298"/>
        <end position="320"/>
    </location>
</feature>
<dbReference type="GO" id="GO:0000785">
    <property type="term" value="C:chromatin"/>
    <property type="evidence" value="ECO:0007669"/>
    <property type="project" value="TreeGrafter"/>
</dbReference>
<evidence type="ECO:0000256" key="2">
    <source>
        <dbReference type="ARBA" id="ARBA00022771"/>
    </source>
</evidence>
<dbReference type="PANTHER" id="PTHR10782:SF4">
    <property type="entry name" value="TONALLI, ISOFORM E"/>
    <property type="match status" value="1"/>
</dbReference>
<reference evidence="7 8" key="1">
    <citation type="submission" date="2016-04" db="EMBL/GenBank/DDBJ databases">
        <title>Evolutionary innovation and constraint leading to complex multicellularity in the Ascomycota.</title>
        <authorList>
            <person name="Cisse O."/>
            <person name="Nguyen A."/>
            <person name="Hewitt D.A."/>
            <person name="Jedd G."/>
            <person name="Stajich J.E."/>
        </authorList>
    </citation>
    <scope>NUCLEOTIDE SEQUENCE [LARGE SCALE GENOMIC DNA]</scope>
    <source>
        <strain evidence="7 8">DAH-3</strain>
    </source>
</reference>
<dbReference type="Proteomes" id="UP000186594">
    <property type="component" value="Unassembled WGS sequence"/>
</dbReference>
<evidence type="ECO:0000313" key="8">
    <source>
        <dbReference type="Proteomes" id="UP000186594"/>
    </source>
</evidence>
<evidence type="ECO:0000256" key="4">
    <source>
        <dbReference type="PROSITE-ProRule" id="PRU00452"/>
    </source>
</evidence>
<keyword evidence="1" id="KW-0479">Metal-binding</keyword>
<feature type="domain" description="SP-RING-type" evidence="6">
    <location>
        <begin position="505"/>
        <end position="584"/>
    </location>
</feature>
<evidence type="ECO:0000313" key="7">
    <source>
        <dbReference type="EMBL" id="OLL22623.1"/>
    </source>
</evidence>
<proteinExistence type="predicted"/>
<dbReference type="GO" id="GO:0016874">
    <property type="term" value="F:ligase activity"/>
    <property type="evidence" value="ECO:0007669"/>
    <property type="project" value="UniProtKB-KW"/>
</dbReference>
<dbReference type="AlphaFoldDB" id="A0A1U7LJ51"/>
<dbReference type="PANTHER" id="PTHR10782">
    <property type="entry name" value="ZINC FINGER MIZ DOMAIN-CONTAINING PROTEIN"/>
    <property type="match status" value="1"/>
</dbReference>
<accession>A0A1U7LJ51</accession>
<evidence type="ECO:0000256" key="1">
    <source>
        <dbReference type="ARBA" id="ARBA00022723"/>
    </source>
</evidence>
<dbReference type="GO" id="GO:0061665">
    <property type="term" value="F:SUMO ligase activity"/>
    <property type="evidence" value="ECO:0007669"/>
    <property type="project" value="TreeGrafter"/>
</dbReference>
<evidence type="ECO:0000256" key="3">
    <source>
        <dbReference type="ARBA" id="ARBA00022833"/>
    </source>
</evidence>
<keyword evidence="8" id="KW-1185">Reference proteome</keyword>
<dbReference type="GO" id="GO:0008270">
    <property type="term" value="F:zinc ion binding"/>
    <property type="evidence" value="ECO:0007669"/>
    <property type="project" value="UniProtKB-KW"/>
</dbReference>
<feature type="region of interest" description="Disordered" evidence="5">
    <location>
        <begin position="260"/>
        <end position="321"/>
    </location>
</feature>
<dbReference type="GO" id="GO:0016925">
    <property type="term" value="P:protein sumoylation"/>
    <property type="evidence" value="ECO:0007669"/>
    <property type="project" value="TreeGrafter"/>
</dbReference>
<dbReference type="PROSITE" id="PS51044">
    <property type="entry name" value="ZF_SP_RING"/>
    <property type="match status" value="1"/>
</dbReference>
<protein>
    <submittedName>
        <fullName evidence="7">E3 SUMO-protein ligase pli1</fullName>
    </submittedName>
</protein>
<dbReference type="OrthoDB" id="27975at2759"/>
<organism evidence="7 8">
    <name type="scientific">Neolecta irregularis (strain DAH-3)</name>
    <dbReference type="NCBI Taxonomy" id="1198029"/>
    <lineage>
        <taxon>Eukaryota</taxon>
        <taxon>Fungi</taxon>
        <taxon>Dikarya</taxon>
        <taxon>Ascomycota</taxon>
        <taxon>Taphrinomycotina</taxon>
        <taxon>Neolectales</taxon>
        <taxon>Neolectaceae</taxon>
        <taxon>Neolecta</taxon>
    </lineage>
</organism>
<gene>
    <name evidence="7" type="ORF">NEOLI_000249</name>
</gene>
<keyword evidence="3" id="KW-0862">Zinc</keyword>
<evidence type="ECO:0000256" key="5">
    <source>
        <dbReference type="SAM" id="MobiDB-lite"/>
    </source>
</evidence>
<dbReference type="InterPro" id="IPR013083">
    <property type="entry name" value="Znf_RING/FYVE/PHD"/>
</dbReference>